<dbReference type="GO" id="GO:0000462">
    <property type="term" value="P:maturation of SSU-rRNA from tricistronic rRNA transcript (SSU-rRNA, 5.8S rRNA, LSU-rRNA)"/>
    <property type="evidence" value="ECO:0007669"/>
    <property type="project" value="TreeGrafter"/>
</dbReference>
<dbReference type="Proteomes" id="UP000008141">
    <property type="component" value="Unassembled WGS sequence"/>
</dbReference>
<dbReference type="AlphaFoldDB" id="E1Z6T1"/>
<feature type="region of interest" description="Disordered" evidence="7">
    <location>
        <begin position="221"/>
        <end position="249"/>
    </location>
</feature>
<dbReference type="InParanoid" id="E1Z6T1"/>
<dbReference type="PANTHER" id="PTHR21738:SF0">
    <property type="entry name" value="RIBOSOMAL RNA PROCESSING PROTEIN 36 HOMOLOG"/>
    <property type="match status" value="1"/>
</dbReference>
<sequence>MKRSGHTQQQRPRRADRSAVAAAAAAARPPPPAEDSSDDEEPEQAPVQAKRPRRMVPEHASSSSDSEGGSGDSQSDTETSNGGEQEEDEDEGLPLGQLVALRQDGSASADAMKARARALRHQGKASFKREGKHRPVEMSSKKPVPVFRDTLQGGKRDVRDPRFESLSGGQYKEEQFKRRYAFLYDDKLPAERAELRAALGKAKGGAAREALQARMQHVEQQLRSEEARRKREGFKQQVKAKERASVKDGKRPFYLKKSEQRRLELVAKYEELKAAGPGKLEQYLTKRRKRNAAKDHRHLPAGRRAQAGSGEQ</sequence>
<dbReference type="STRING" id="554065.E1Z6T1"/>
<keyword evidence="6" id="KW-0687">Ribonucleoprotein</keyword>
<evidence type="ECO:0000256" key="3">
    <source>
        <dbReference type="ARBA" id="ARBA00022517"/>
    </source>
</evidence>
<feature type="compositionally biased region" description="Basic residues" evidence="7">
    <location>
        <begin position="114"/>
        <end position="123"/>
    </location>
</feature>
<dbReference type="PANTHER" id="PTHR21738">
    <property type="entry name" value="RIBOSOMAL RNA PROCESSING PROTEIN 36 HOMOLOG"/>
    <property type="match status" value="1"/>
</dbReference>
<feature type="compositionally biased region" description="Low complexity" evidence="7">
    <location>
        <begin position="18"/>
        <end position="27"/>
    </location>
</feature>
<keyword evidence="4 6" id="KW-0698">rRNA processing</keyword>
<dbReference type="OrthoDB" id="448446at2759"/>
<dbReference type="KEGG" id="cvr:CHLNCDRAFT_140335"/>
<feature type="compositionally biased region" description="Basic and acidic residues" evidence="7">
    <location>
        <begin position="154"/>
        <end position="163"/>
    </location>
</feature>
<keyword evidence="3 6" id="KW-0690">Ribosome biogenesis</keyword>
<comment type="subunit">
    <text evidence="6">Associates with 90S and pre-40S pre-ribosomal particles.</text>
</comment>
<dbReference type="eggNOG" id="KOG3190">
    <property type="taxonomic scope" value="Eukaryota"/>
</dbReference>
<evidence type="ECO:0000256" key="7">
    <source>
        <dbReference type="SAM" id="MobiDB-lite"/>
    </source>
</evidence>
<feature type="compositionally biased region" description="Basic and acidic residues" evidence="7">
    <location>
        <begin position="239"/>
        <end position="249"/>
    </location>
</feature>
<feature type="compositionally biased region" description="Low complexity" evidence="7">
    <location>
        <begin position="61"/>
        <end position="83"/>
    </location>
</feature>
<dbReference type="GeneID" id="17358283"/>
<dbReference type="GO" id="GO:0030686">
    <property type="term" value="C:90S preribosome"/>
    <property type="evidence" value="ECO:0007669"/>
    <property type="project" value="TreeGrafter"/>
</dbReference>
<dbReference type="GO" id="GO:0005730">
    <property type="term" value="C:nucleolus"/>
    <property type="evidence" value="ECO:0007669"/>
    <property type="project" value="UniProtKB-SubCell"/>
</dbReference>
<protein>
    <recommendedName>
        <fullName evidence="6">rRNA biogenesis protein RRP36</fullName>
    </recommendedName>
</protein>
<feature type="compositionally biased region" description="Polar residues" evidence="7">
    <location>
        <begin position="1"/>
        <end position="10"/>
    </location>
</feature>
<keyword evidence="5 6" id="KW-0539">Nucleus</keyword>
<feature type="region of interest" description="Disordered" evidence="7">
    <location>
        <begin position="1"/>
        <end position="170"/>
    </location>
</feature>
<dbReference type="RefSeq" id="XP_005850505.1">
    <property type="nucleotide sequence ID" value="XM_005850443.1"/>
</dbReference>
<feature type="compositionally biased region" description="Basic and acidic residues" evidence="7">
    <location>
        <begin position="127"/>
        <end position="140"/>
    </location>
</feature>
<dbReference type="Pfam" id="PF06102">
    <property type="entry name" value="RRP36"/>
    <property type="match status" value="1"/>
</dbReference>
<evidence type="ECO:0000313" key="8">
    <source>
        <dbReference type="EMBL" id="EFN58403.1"/>
    </source>
</evidence>
<gene>
    <name evidence="8" type="ORF">CHLNCDRAFT_140335</name>
</gene>
<dbReference type="OMA" id="APWETIE"/>
<organism evidence="9">
    <name type="scientific">Chlorella variabilis</name>
    <name type="common">Green alga</name>
    <dbReference type="NCBI Taxonomy" id="554065"/>
    <lineage>
        <taxon>Eukaryota</taxon>
        <taxon>Viridiplantae</taxon>
        <taxon>Chlorophyta</taxon>
        <taxon>core chlorophytes</taxon>
        <taxon>Trebouxiophyceae</taxon>
        <taxon>Chlorellales</taxon>
        <taxon>Chlorellaceae</taxon>
        <taxon>Chlorella clade</taxon>
        <taxon>Chlorella</taxon>
    </lineage>
</organism>
<name>E1Z6T1_CHLVA</name>
<comment type="similarity">
    <text evidence="2 6">Belongs to the RRP36 family.</text>
</comment>
<keyword evidence="9" id="KW-1185">Reference proteome</keyword>
<dbReference type="FunCoup" id="E1Z6T1">
    <property type="interactions" value="1633"/>
</dbReference>
<evidence type="ECO:0000256" key="1">
    <source>
        <dbReference type="ARBA" id="ARBA00004604"/>
    </source>
</evidence>
<dbReference type="InterPro" id="IPR009292">
    <property type="entry name" value="RRP36"/>
</dbReference>
<feature type="compositionally biased region" description="Basic residues" evidence="7">
    <location>
        <begin position="285"/>
        <end position="301"/>
    </location>
</feature>
<feature type="region of interest" description="Disordered" evidence="7">
    <location>
        <begin position="277"/>
        <end position="312"/>
    </location>
</feature>
<comment type="subcellular location">
    <subcellularLocation>
        <location evidence="1 6">Nucleus</location>
        <location evidence="1 6">Nucleolus</location>
    </subcellularLocation>
</comment>
<evidence type="ECO:0000256" key="4">
    <source>
        <dbReference type="ARBA" id="ARBA00022552"/>
    </source>
</evidence>
<evidence type="ECO:0000256" key="5">
    <source>
        <dbReference type="ARBA" id="ARBA00023242"/>
    </source>
</evidence>
<accession>E1Z6T1</accession>
<proteinExistence type="inferred from homology"/>
<reference evidence="8 9" key="1">
    <citation type="journal article" date="2010" name="Plant Cell">
        <title>The Chlorella variabilis NC64A genome reveals adaptation to photosymbiosis, coevolution with viruses, and cryptic sex.</title>
        <authorList>
            <person name="Blanc G."/>
            <person name="Duncan G."/>
            <person name="Agarkova I."/>
            <person name="Borodovsky M."/>
            <person name="Gurnon J."/>
            <person name="Kuo A."/>
            <person name="Lindquist E."/>
            <person name="Lucas S."/>
            <person name="Pangilinan J."/>
            <person name="Polle J."/>
            <person name="Salamov A."/>
            <person name="Terry A."/>
            <person name="Yamada T."/>
            <person name="Dunigan D.D."/>
            <person name="Grigoriev I.V."/>
            <person name="Claverie J.M."/>
            <person name="Van Etten J.L."/>
        </authorList>
    </citation>
    <scope>NUCLEOTIDE SEQUENCE [LARGE SCALE GENOMIC DNA]</scope>
    <source>
        <strain evidence="8 9">NC64A</strain>
    </source>
</reference>
<evidence type="ECO:0000256" key="6">
    <source>
        <dbReference type="RuleBase" id="RU368027"/>
    </source>
</evidence>
<dbReference type="EMBL" id="GL433837">
    <property type="protein sequence ID" value="EFN58403.1"/>
    <property type="molecule type" value="Genomic_DNA"/>
</dbReference>
<evidence type="ECO:0000313" key="9">
    <source>
        <dbReference type="Proteomes" id="UP000008141"/>
    </source>
</evidence>
<evidence type="ECO:0000256" key="2">
    <source>
        <dbReference type="ARBA" id="ARBA00009418"/>
    </source>
</evidence>
<comment type="function">
    <text evidence="6">Component of the 90S pre-ribosome involved in the maturation of rRNAs. Required for early cleavages of the pre-RNAs in the 40S ribosomal subunit maturation pathway.</text>
</comment>